<dbReference type="STRING" id="53326.A0A016WGX6"/>
<proteinExistence type="predicted"/>
<gene>
    <name evidence="4" type="primary">Acey_s0689.g1560</name>
    <name evidence="4" type="ORF">Y032_0689g1560</name>
</gene>
<dbReference type="Pfam" id="PF04155">
    <property type="entry name" value="Ground-like"/>
    <property type="match status" value="1"/>
</dbReference>
<dbReference type="PANTHER" id="PTHR31967:SF21">
    <property type="entry name" value="GROUND-LIKE DOMAIN-CONTAINING PROTEIN"/>
    <property type="match status" value="1"/>
</dbReference>
<dbReference type="PANTHER" id="PTHR31967">
    <property type="entry name" value="GROUNDHOG (HEDGEHOG-LIKE FAMILY)-RELATED"/>
    <property type="match status" value="1"/>
</dbReference>
<evidence type="ECO:0000313" key="5">
    <source>
        <dbReference type="Proteomes" id="UP000024635"/>
    </source>
</evidence>
<dbReference type="InterPro" id="IPR007284">
    <property type="entry name" value="Ground-like_dom"/>
</dbReference>
<feature type="compositionally biased region" description="Low complexity" evidence="1">
    <location>
        <begin position="269"/>
        <end position="278"/>
    </location>
</feature>
<protein>
    <recommendedName>
        <fullName evidence="3">Ground-like domain-containing protein</fullName>
    </recommendedName>
</protein>
<keyword evidence="5" id="KW-1185">Reference proteome</keyword>
<feature type="region of interest" description="Disordered" evidence="1">
    <location>
        <begin position="107"/>
        <end position="140"/>
    </location>
</feature>
<feature type="compositionally biased region" description="Polar residues" evidence="1">
    <location>
        <begin position="117"/>
        <end position="134"/>
    </location>
</feature>
<dbReference type="Proteomes" id="UP000024635">
    <property type="component" value="Unassembled WGS sequence"/>
</dbReference>
<reference evidence="5" key="1">
    <citation type="journal article" date="2015" name="Nat. Genet.">
        <title>The genome and transcriptome of the zoonotic hookworm Ancylostoma ceylanicum identify infection-specific gene families.</title>
        <authorList>
            <person name="Schwarz E.M."/>
            <person name="Hu Y."/>
            <person name="Antoshechkin I."/>
            <person name="Miller M.M."/>
            <person name="Sternberg P.W."/>
            <person name="Aroian R.V."/>
        </authorList>
    </citation>
    <scope>NUCLEOTIDE SEQUENCE</scope>
    <source>
        <strain evidence="5">HY135</strain>
    </source>
</reference>
<feature type="signal peptide" evidence="2">
    <location>
        <begin position="1"/>
        <end position="16"/>
    </location>
</feature>
<evidence type="ECO:0000259" key="3">
    <source>
        <dbReference type="Pfam" id="PF04155"/>
    </source>
</evidence>
<feature type="region of interest" description="Disordered" evidence="1">
    <location>
        <begin position="264"/>
        <end position="284"/>
    </location>
</feature>
<comment type="caution">
    <text evidence="4">The sequence shown here is derived from an EMBL/GenBank/DDBJ whole genome shotgun (WGS) entry which is preliminary data.</text>
</comment>
<dbReference type="AlphaFoldDB" id="A0A016WGX6"/>
<dbReference type="EMBL" id="JARK01000289">
    <property type="protein sequence ID" value="EYC38876.1"/>
    <property type="molecule type" value="Genomic_DNA"/>
</dbReference>
<feature type="chain" id="PRO_5001491832" description="Ground-like domain-containing protein" evidence="2">
    <location>
        <begin position="17"/>
        <end position="284"/>
    </location>
</feature>
<name>A0A016WGX6_9BILA</name>
<dbReference type="OrthoDB" id="5854129at2759"/>
<feature type="region of interest" description="Disordered" evidence="1">
    <location>
        <begin position="38"/>
        <end position="59"/>
    </location>
</feature>
<feature type="domain" description="Ground-like" evidence="3">
    <location>
        <begin position="161"/>
        <end position="243"/>
    </location>
</feature>
<evidence type="ECO:0000256" key="2">
    <source>
        <dbReference type="SAM" id="SignalP"/>
    </source>
</evidence>
<accession>A0A016WGX6</accession>
<sequence>MLHFLVILLVPGSAQIFDNTNGNARGFIQKSAAREILGVGGPSRNHRGRRPPQQPSQIPDIVVERNGDSQFNFGPLPLGSSVVSPRNHPHKKEKQILVQATTSLSNRFGKVPKHPNQGKNNRRTFNSVSKQRNNSLRKGHSSYVFPEKQHPLKECFYNPSGYACCNRNLNDEIVRTFEQLVNDPTFSTCNIQKIANVLQRNCSRRFKMKFETVVGLSDYAQRVNFKKDLVCKVELAGRYMLAYATPEHDGDRAKREDLAEQMEDHISEETSQAESSTTIHSVLI</sequence>
<evidence type="ECO:0000313" key="4">
    <source>
        <dbReference type="EMBL" id="EYC38876.1"/>
    </source>
</evidence>
<organism evidence="4 5">
    <name type="scientific">Ancylostoma ceylanicum</name>
    <dbReference type="NCBI Taxonomy" id="53326"/>
    <lineage>
        <taxon>Eukaryota</taxon>
        <taxon>Metazoa</taxon>
        <taxon>Ecdysozoa</taxon>
        <taxon>Nematoda</taxon>
        <taxon>Chromadorea</taxon>
        <taxon>Rhabditida</taxon>
        <taxon>Rhabditina</taxon>
        <taxon>Rhabditomorpha</taxon>
        <taxon>Strongyloidea</taxon>
        <taxon>Ancylostomatidae</taxon>
        <taxon>Ancylostomatinae</taxon>
        <taxon>Ancylostoma</taxon>
    </lineage>
</organism>
<keyword evidence="2" id="KW-0732">Signal</keyword>
<evidence type="ECO:0000256" key="1">
    <source>
        <dbReference type="SAM" id="MobiDB-lite"/>
    </source>
</evidence>
<feature type="region of interest" description="Disordered" evidence="1">
    <location>
        <begin position="74"/>
        <end position="93"/>
    </location>
</feature>